<dbReference type="RefSeq" id="WP_166010173.1">
    <property type="nucleotide sequence ID" value="NZ_CP049888.1"/>
</dbReference>
<feature type="transmembrane region" description="Helical" evidence="1">
    <location>
        <begin position="35"/>
        <end position="55"/>
    </location>
</feature>
<dbReference type="EMBL" id="CP049888">
    <property type="protein sequence ID" value="QIL50504.1"/>
    <property type="molecule type" value="Genomic_DNA"/>
</dbReference>
<gene>
    <name evidence="2" type="ORF">G7084_03745</name>
</gene>
<feature type="transmembrane region" description="Helical" evidence="1">
    <location>
        <begin position="7"/>
        <end position="23"/>
    </location>
</feature>
<keyword evidence="1" id="KW-0812">Transmembrane</keyword>
<dbReference type="Proteomes" id="UP000500741">
    <property type="component" value="Chromosome"/>
</dbReference>
<dbReference type="AlphaFoldDB" id="A0A6G8AZL3"/>
<evidence type="ECO:0000256" key="1">
    <source>
        <dbReference type="SAM" id="Phobius"/>
    </source>
</evidence>
<proteinExistence type="predicted"/>
<keyword evidence="1" id="KW-0472">Membrane</keyword>
<name>A0A6G8AZL3_9LACO</name>
<keyword evidence="1" id="KW-1133">Transmembrane helix</keyword>
<keyword evidence="3" id="KW-1185">Reference proteome</keyword>
<accession>A0A6G8AZL3</accession>
<sequence length="70" mass="7859">MQKTGSFLMGLTILVVFLIWGNVSSKMGLSTLLTMTGYFILLIITTLSMTALTVYTQKNKNNEDKHRDSK</sequence>
<dbReference type="KEGG" id="wco:G7084_03745"/>
<evidence type="ECO:0000313" key="3">
    <source>
        <dbReference type="Proteomes" id="UP000500741"/>
    </source>
</evidence>
<evidence type="ECO:0000313" key="2">
    <source>
        <dbReference type="EMBL" id="QIL50504.1"/>
    </source>
</evidence>
<reference evidence="2 3" key="1">
    <citation type="submission" date="2020-03" db="EMBL/GenBank/DDBJ databases">
        <title>Weissella sp. nov., isolated from Cybister lewisianus.</title>
        <authorList>
            <person name="Hyun D.-W."/>
            <person name="Bae J.-W."/>
        </authorList>
    </citation>
    <scope>NUCLEOTIDE SEQUENCE [LARGE SCALE GENOMIC DNA]</scope>
    <source>
        <strain evidence="2 3">HDW19</strain>
    </source>
</reference>
<organism evidence="2 3">
    <name type="scientific">Weissella coleopterorum</name>
    <dbReference type="NCBI Taxonomy" id="2714949"/>
    <lineage>
        <taxon>Bacteria</taxon>
        <taxon>Bacillati</taxon>
        <taxon>Bacillota</taxon>
        <taxon>Bacilli</taxon>
        <taxon>Lactobacillales</taxon>
        <taxon>Lactobacillaceae</taxon>
        <taxon>Weissella</taxon>
    </lineage>
</organism>
<protein>
    <submittedName>
        <fullName evidence="2">Uncharacterized protein</fullName>
    </submittedName>
</protein>